<name>A0A183HPM4_9BILA</name>
<evidence type="ECO:0000256" key="1">
    <source>
        <dbReference type="SAM" id="MobiDB-lite"/>
    </source>
</evidence>
<dbReference type="EMBL" id="UZAJ01011553">
    <property type="protein sequence ID" value="VDO60561.1"/>
    <property type="molecule type" value="Genomic_DNA"/>
</dbReference>
<organism evidence="4">
    <name type="scientific">Onchocerca flexuosa</name>
    <dbReference type="NCBI Taxonomy" id="387005"/>
    <lineage>
        <taxon>Eukaryota</taxon>
        <taxon>Metazoa</taxon>
        <taxon>Ecdysozoa</taxon>
        <taxon>Nematoda</taxon>
        <taxon>Chromadorea</taxon>
        <taxon>Rhabditida</taxon>
        <taxon>Spirurina</taxon>
        <taxon>Spiruromorpha</taxon>
        <taxon>Filarioidea</taxon>
        <taxon>Onchocercidae</taxon>
        <taxon>Onchocerca</taxon>
    </lineage>
</organism>
<dbReference type="WBParaSite" id="OFLC_0000943501-mRNA-1">
    <property type="protein sequence ID" value="OFLC_0000943501-mRNA-1"/>
    <property type="gene ID" value="OFLC_0000943501"/>
</dbReference>
<sequence>MNLIRIDNVRTGKISVSELMGCGDKNADKKKRKKDRSGSVMTTTNNNDYHKCLPSMIETSNHHGISVDPATLLDVAGWKIPPLPPGLVSLTHEADRRPYPSALPTCIFEKAMKAAAMVHAGSQLPPVSAGHNAAGGGSGVATYPNAIQIPPLELIRLLPPLSPIFPLISNGMQRPATPTQLGNGIFTHGLGTQRQVVKTLKLRTRAKIARNLWEGKSRSSVRPAIAQLVERRTVEYKLTSLGRWF</sequence>
<keyword evidence="3" id="KW-1185">Reference proteome</keyword>
<dbReference type="Proteomes" id="UP000267606">
    <property type="component" value="Unassembled WGS sequence"/>
</dbReference>
<accession>A0A183HPM4</accession>
<evidence type="ECO:0000313" key="2">
    <source>
        <dbReference type="EMBL" id="VDO60561.1"/>
    </source>
</evidence>
<reference evidence="4" key="1">
    <citation type="submission" date="2016-06" db="UniProtKB">
        <authorList>
            <consortium name="WormBaseParasite"/>
        </authorList>
    </citation>
    <scope>IDENTIFICATION</scope>
</reference>
<evidence type="ECO:0000313" key="3">
    <source>
        <dbReference type="Proteomes" id="UP000267606"/>
    </source>
</evidence>
<protein>
    <submittedName>
        <fullName evidence="2 4">Uncharacterized protein</fullName>
    </submittedName>
</protein>
<proteinExistence type="predicted"/>
<reference evidence="2 3" key="2">
    <citation type="submission" date="2018-11" db="EMBL/GenBank/DDBJ databases">
        <authorList>
            <consortium name="Pathogen Informatics"/>
        </authorList>
    </citation>
    <scope>NUCLEOTIDE SEQUENCE [LARGE SCALE GENOMIC DNA]</scope>
</reference>
<dbReference type="STRING" id="387005.A0A183HPM4"/>
<evidence type="ECO:0000313" key="4">
    <source>
        <dbReference type="WBParaSite" id="OFLC_0000943501-mRNA-1"/>
    </source>
</evidence>
<feature type="region of interest" description="Disordered" evidence="1">
    <location>
        <begin position="22"/>
        <end position="46"/>
    </location>
</feature>
<dbReference type="AlphaFoldDB" id="A0A183HPM4"/>
<gene>
    <name evidence="2" type="ORF">OFLC_LOCUS9436</name>
</gene>